<accession>A0AC61N847</accession>
<name>A0AC61N847_9FIRM</name>
<evidence type="ECO:0000313" key="1">
    <source>
        <dbReference type="EMBL" id="QUC68146.1"/>
    </source>
</evidence>
<protein>
    <submittedName>
        <fullName evidence="1">Four helix bundle protein</fullName>
    </submittedName>
</protein>
<keyword evidence="2" id="KW-1185">Reference proteome</keyword>
<organism evidence="1 2">
    <name type="scientific">Aristaeella hokkaidonensis</name>
    <dbReference type="NCBI Taxonomy" id="3046382"/>
    <lineage>
        <taxon>Bacteria</taxon>
        <taxon>Bacillati</taxon>
        <taxon>Bacillota</taxon>
        <taxon>Clostridia</taxon>
        <taxon>Eubacteriales</taxon>
        <taxon>Aristaeellaceae</taxon>
        <taxon>Aristaeella</taxon>
    </lineage>
</organism>
<dbReference type="Proteomes" id="UP000682782">
    <property type="component" value="Chromosome"/>
</dbReference>
<dbReference type="EMBL" id="CP068393">
    <property type="protein sequence ID" value="QUC68146.1"/>
    <property type="molecule type" value="Genomic_DNA"/>
</dbReference>
<evidence type="ECO:0000313" key="2">
    <source>
        <dbReference type="Proteomes" id="UP000682782"/>
    </source>
</evidence>
<proteinExistence type="predicted"/>
<reference evidence="1" key="1">
    <citation type="submission" date="2021-01" db="EMBL/GenBank/DDBJ databases">
        <title>Complete genome sequence of Clostridiales bacterium R-7.</title>
        <authorList>
            <person name="Mahoney-Kurpe S.C."/>
            <person name="Palevich N."/>
            <person name="Koike S."/>
            <person name="Moon C.D."/>
            <person name="Attwood G.T."/>
        </authorList>
    </citation>
    <scope>NUCLEOTIDE SEQUENCE</scope>
    <source>
        <strain evidence="1">R-7</strain>
    </source>
</reference>
<gene>
    <name evidence="1" type="ORF">JYE49_05495</name>
</gene>
<sequence length="116" mass="13035">MKENKLVSMSIDFSVDIIRLLDNVKGHSSLCNQLERCATSIGANIHESNYAQSKSDFISKLEIALKESYEADYWLELLSRANLASPEAVRSLKNQCGVIRRLLISSITTTKQNRDS</sequence>